<dbReference type="PANTHER" id="PTHR11644:SF2">
    <property type="entry name" value="CYTIDINE DEAMINASE"/>
    <property type="match status" value="1"/>
</dbReference>
<dbReference type="Proteomes" id="UP000011932">
    <property type="component" value="Chromosome"/>
</dbReference>
<dbReference type="KEGG" id="man:A11S_2319"/>
<gene>
    <name evidence="4" type="ORF">A11S_2319</name>
</gene>
<dbReference type="GO" id="GO:0072527">
    <property type="term" value="P:pyrimidine-containing compound metabolic process"/>
    <property type="evidence" value="ECO:0007669"/>
    <property type="project" value="UniProtKB-ARBA"/>
</dbReference>
<dbReference type="Gene3D" id="3.40.140.10">
    <property type="entry name" value="Cytidine Deaminase, domain 2"/>
    <property type="match status" value="1"/>
</dbReference>
<dbReference type="InterPro" id="IPR050202">
    <property type="entry name" value="Cyt/Deoxycyt_deaminase"/>
</dbReference>
<dbReference type="Pfam" id="PF08211">
    <property type="entry name" value="dCMP_cyt_deam_2"/>
    <property type="match status" value="1"/>
</dbReference>
<dbReference type="EMBL" id="CP003538">
    <property type="protein sequence ID" value="AGH99114.1"/>
    <property type="molecule type" value="Genomic_DNA"/>
</dbReference>
<evidence type="ECO:0000256" key="1">
    <source>
        <dbReference type="ARBA" id="ARBA00006576"/>
    </source>
</evidence>
<dbReference type="STRING" id="349215.A11S_2319"/>
<comment type="subunit">
    <text evidence="2">Homodimer.</text>
</comment>
<dbReference type="GO" id="GO:0005829">
    <property type="term" value="C:cytosol"/>
    <property type="evidence" value="ECO:0007669"/>
    <property type="project" value="TreeGrafter"/>
</dbReference>
<evidence type="ECO:0000313" key="5">
    <source>
        <dbReference type="Proteomes" id="UP000011932"/>
    </source>
</evidence>
<dbReference type="SUPFAM" id="SSF53927">
    <property type="entry name" value="Cytidine deaminase-like"/>
    <property type="match status" value="2"/>
</dbReference>
<dbReference type="GO" id="GO:0055086">
    <property type="term" value="P:nucleobase-containing small molecule metabolic process"/>
    <property type="evidence" value="ECO:0007669"/>
    <property type="project" value="UniProtKB-ARBA"/>
</dbReference>
<reference evidence="4 5" key="1">
    <citation type="journal article" date="2013" name="ISME J.">
        <title>By their genes ye shall know them: genomic signatures of predatory bacteria.</title>
        <authorList>
            <person name="Pasternak Z."/>
            <person name="Pietrokovski S."/>
            <person name="Rotem O."/>
            <person name="Gophna U."/>
            <person name="Lurie-Weinberger M.N."/>
            <person name="Jurkevitch E."/>
        </authorList>
    </citation>
    <scope>NUCLEOTIDE SEQUENCE [LARGE SCALE GENOMIC DNA]</scope>
    <source>
        <strain evidence="4">EPB</strain>
    </source>
</reference>
<dbReference type="InterPro" id="IPR016193">
    <property type="entry name" value="Cytidine_deaminase-like"/>
</dbReference>
<dbReference type="PROSITE" id="PS51747">
    <property type="entry name" value="CYT_DCMP_DEAMINASES_2"/>
    <property type="match status" value="1"/>
</dbReference>
<evidence type="ECO:0000259" key="3">
    <source>
        <dbReference type="PROSITE" id="PS51747"/>
    </source>
</evidence>
<dbReference type="CDD" id="cd01283">
    <property type="entry name" value="cytidine_deaminase"/>
    <property type="match status" value="1"/>
</dbReference>
<dbReference type="InterPro" id="IPR013171">
    <property type="entry name" value="Cyd/dCyd_deaminase_Zn-bd"/>
</dbReference>
<evidence type="ECO:0000256" key="2">
    <source>
        <dbReference type="ARBA" id="ARBA00011738"/>
    </source>
</evidence>
<accession>M4W109</accession>
<dbReference type="HOGENOM" id="CLU_818378_0_0_5"/>
<dbReference type="GO" id="GO:0004126">
    <property type="term" value="F:cytidine deaminase activity"/>
    <property type="evidence" value="ECO:0007669"/>
    <property type="project" value="InterPro"/>
</dbReference>
<dbReference type="InterPro" id="IPR002125">
    <property type="entry name" value="CMP_dCMP_dom"/>
</dbReference>
<proteinExistence type="inferred from homology"/>
<sequence>MIMDFVRSFHTLDEKTIMPWLRDVRMQAYAPASGYRVGAVLIVKTATGFLGFAGVNVESIEHRLSIHGEEGALSALVTTLGPDVAIESAWVIGGVDDHGSESDMVAHCCGNCRQQLAGLARTPDIRVRNCALSGRVVDTALNDLLPDSFSFDNFNAESSALRSRAIETITPDQDVNDLARRAVRNEPHDIPALRAWAGELKSLNYASHTSQTVILALDNGTYVAGVKIENAVFTGLSAMQAALAIANVSQKPGWSVTEAFVFSERGGDAGALRGDEIMPLSLSALQILNEFSKSSIIPLTHLCANGDGMTMTLADWGAEAPRMHHETRRIRNGLLLSAA</sequence>
<name>M4W109_9BACT</name>
<organism evidence="4 5">
    <name type="scientific">Micavibrio aeruginosavorus EPB</name>
    <dbReference type="NCBI Taxonomy" id="349215"/>
    <lineage>
        <taxon>Bacteria</taxon>
        <taxon>Pseudomonadati</taxon>
        <taxon>Bdellovibrionota</taxon>
        <taxon>Bdellovibrionia</taxon>
        <taxon>Bdellovibrionales</taxon>
        <taxon>Pseudobdellovibrionaceae</taxon>
        <taxon>Micavibrio</taxon>
    </lineage>
</organism>
<dbReference type="AlphaFoldDB" id="M4W109"/>
<protein>
    <recommendedName>
        <fullName evidence="3">CMP/dCMP-type deaminase domain-containing protein</fullName>
    </recommendedName>
</protein>
<feature type="domain" description="CMP/dCMP-type deaminase" evidence="3">
    <location>
        <begin position="12"/>
        <end position="152"/>
    </location>
</feature>
<comment type="similarity">
    <text evidence="1">Belongs to the cytidine and deoxycytidylate deaminase family.</text>
</comment>
<dbReference type="PANTHER" id="PTHR11644">
    <property type="entry name" value="CYTIDINE DEAMINASE"/>
    <property type="match status" value="1"/>
</dbReference>
<evidence type="ECO:0000313" key="4">
    <source>
        <dbReference type="EMBL" id="AGH99114.1"/>
    </source>
</evidence>
<dbReference type="GO" id="GO:0008270">
    <property type="term" value="F:zinc ion binding"/>
    <property type="evidence" value="ECO:0007669"/>
    <property type="project" value="InterPro"/>
</dbReference>